<keyword evidence="1" id="KW-0175">Coiled coil</keyword>
<dbReference type="SUPFAM" id="SSF52540">
    <property type="entry name" value="P-loop containing nucleoside triphosphate hydrolases"/>
    <property type="match status" value="1"/>
</dbReference>
<keyword evidence="2" id="KW-0812">Transmembrane</keyword>
<keyword evidence="2" id="KW-0472">Membrane</keyword>
<dbReference type="EMBL" id="CAJVQB010000601">
    <property type="protein sequence ID" value="CAG8497717.1"/>
    <property type="molecule type" value="Genomic_DNA"/>
</dbReference>
<accession>A0ABM8W129</accession>
<proteinExistence type="predicted"/>
<dbReference type="Gene3D" id="3.40.50.300">
    <property type="entry name" value="P-loop containing nucleotide triphosphate hydrolases"/>
    <property type="match status" value="1"/>
</dbReference>
<protein>
    <submittedName>
        <fullName evidence="3">29281_t:CDS:1</fullName>
    </submittedName>
</protein>
<gene>
    <name evidence="3" type="ORF">GMARGA_LOCUS2041</name>
</gene>
<feature type="transmembrane region" description="Helical" evidence="2">
    <location>
        <begin position="6"/>
        <end position="28"/>
    </location>
</feature>
<keyword evidence="2" id="KW-1133">Transmembrane helix</keyword>
<keyword evidence="4" id="KW-1185">Reference proteome</keyword>
<feature type="transmembrane region" description="Helical" evidence="2">
    <location>
        <begin position="49"/>
        <end position="69"/>
    </location>
</feature>
<name>A0ABM8W129_GIGMA</name>
<comment type="caution">
    <text evidence="3">The sequence shown here is derived from an EMBL/GenBank/DDBJ whole genome shotgun (WGS) entry which is preliminary data.</text>
</comment>
<evidence type="ECO:0000256" key="2">
    <source>
        <dbReference type="SAM" id="Phobius"/>
    </source>
</evidence>
<dbReference type="InterPro" id="IPR027417">
    <property type="entry name" value="P-loop_NTPase"/>
</dbReference>
<feature type="coiled-coil region" evidence="1">
    <location>
        <begin position="252"/>
        <end position="314"/>
    </location>
</feature>
<evidence type="ECO:0000256" key="1">
    <source>
        <dbReference type="SAM" id="Coils"/>
    </source>
</evidence>
<feature type="transmembrane region" description="Helical" evidence="2">
    <location>
        <begin position="75"/>
        <end position="100"/>
    </location>
</feature>
<sequence>MGNLTAAVQGAVPLVLIYIFAAVPAAIIQKSGMSENLAKYLLPATAKTAGPALALLAAFGTAFLITFIVGSTTAIATTLIGAFAPTLLAFGQSTLIYVALEKDKFGSYVYLYSATKDGKFRPDREIICYEGPPGTGKTTFVQNLSRAMGRGEPQIVPCAGLKEFKNYSILGSEDKPSSDEQVQRDLIKLFQMYKNKNNDQSEKLFDKYYQMDIELDHLTFFSTVNYPEQLVPALKNEVEMRKLEDYSEEDKIAILKLKKKEIEAEIKKIYGEEKEIIPAEIIQQLPKYIKEKGIRQAERVLYKIKKEYINARENGREFSLGNPQEWLKKNVLAYQESFQPDWKHYGLFFLGGII</sequence>
<evidence type="ECO:0000313" key="3">
    <source>
        <dbReference type="EMBL" id="CAG8497717.1"/>
    </source>
</evidence>
<organism evidence="3 4">
    <name type="scientific">Gigaspora margarita</name>
    <dbReference type="NCBI Taxonomy" id="4874"/>
    <lineage>
        <taxon>Eukaryota</taxon>
        <taxon>Fungi</taxon>
        <taxon>Fungi incertae sedis</taxon>
        <taxon>Mucoromycota</taxon>
        <taxon>Glomeromycotina</taxon>
        <taxon>Glomeromycetes</taxon>
        <taxon>Diversisporales</taxon>
        <taxon>Gigasporaceae</taxon>
        <taxon>Gigaspora</taxon>
    </lineage>
</organism>
<reference evidence="3 4" key="1">
    <citation type="submission" date="2021-06" db="EMBL/GenBank/DDBJ databases">
        <authorList>
            <person name="Kallberg Y."/>
            <person name="Tangrot J."/>
            <person name="Rosling A."/>
        </authorList>
    </citation>
    <scope>NUCLEOTIDE SEQUENCE [LARGE SCALE GENOMIC DNA]</scope>
    <source>
        <strain evidence="3 4">120-4 pot B 10/14</strain>
    </source>
</reference>
<evidence type="ECO:0000313" key="4">
    <source>
        <dbReference type="Proteomes" id="UP000789901"/>
    </source>
</evidence>
<dbReference type="Proteomes" id="UP000789901">
    <property type="component" value="Unassembled WGS sequence"/>
</dbReference>